<reference evidence="7 8" key="1">
    <citation type="journal article" date="2013" name="Int. J. Syst. Evol. Microbiol.">
        <title>Marinoscillum luteum sp. nov., isolated from marine sediment.</title>
        <authorList>
            <person name="Cha I.T."/>
            <person name="Park S.J."/>
            <person name="Kim S.J."/>
            <person name="Kim J.G."/>
            <person name="Jung M.Y."/>
            <person name="Shin K.S."/>
            <person name="Kwon K.K."/>
            <person name="Yang S.H."/>
            <person name="Seo Y.S."/>
            <person name="Rhee S.K."/>
        </authorList>
    </citation>
    <scope>NUCLEOTIDE SEQUENCE [LARGE SCALE GENOMIC DNA]</scope>
    <source>
        <strain evidence="7 8">KCTC 23939</strain>
    </source>
</reference>
<keyword evidence="8" id="KW-1185">Reference proteome</keyword>
<accession>A0ABW7NAN8</accession>
<comment type="subunit">
    <text evidence="3">Homotetramer.</text>
</comment>
<evidence type="ECO:0000313" key="8">
    <source>
        <dbReference type="Proteomes" id="UP001610063"/>
    </source>
</evidence>
<dbReference type="SFLD" id="SFLDS00003">
    <property type="entry name" value="Haloacid_Dehalogenase"/>
    <property type="match status" value="1"/>
</dbReference>
<dbReference type="InterPro" id="IPR023214">
    <property type="entry name" value="HAD_sf"/>
</dbReference>
<name>A0ABW7NAN8_9BACT</name>
<dbReference type="InterPro" id="IPR010023">
    <property type="entry name" value="KdsC_fam"/>
</dbReference>
<proteinExistence type="inferred from homology"/>
<dbReference type="InterPro" id="IPR036412">
    <property type="entry name" value="HAD-like_sf"/>
</dbReference>
<dbReference type="InterPro" id="IPR006549">
    <property type="entry name" value="HAD-SF_hydro_IIIA"/>
</dbReference>
<keyword evidence="5" id="KW-0378">Hydrolase</keyword>
<protein>
    <submittedName>
        <fullName evidence="7">KdsC family phosphatase</fullName>
    </submittedName>
</protein>
<dbReference type="PIRSF" id="PIRSF006118">
    <property type="entry name" value="KDO8-P_Ptase"/>
    <property type="match status" value="1"/>
</dbReference>
<dbReference type="CDD" id="cd01630">
    <property type="entry name" value="HAD_KDO-like"/>
    <property type="match status" value="1"/>
</dbReference>
<dbReference type="RefSeq" id="WP_395418104.1">
    <property type="nucleotide sequence ID" value="NZ_JBIPKE010000018.1"/>
</dbReference>
<dbReference type="NCBIfam" id="TIGR01670">
    <property type="entry name" value="KdsC-phosphatas"/>
    <property type="match status" value="1"/>
</dbReference>
<evidence type="ECO:0000256" key="1">
    <source>
        <dbReference type="ARBA" id="ARBA00001946"/>
    </source>
</evidence>
<keyword evidence="4" id="KW-0479">Metal-binding</keyword>
<keyword evidence="6" id="KW-0460">Magnesium</keyword>
<dbReference type="InterPro" id="IPR050793">
    <property type="entry name" value="CMP-NeuNAc_synthase"/>
</dbReference>
<comment type="similarity">
    <text evidence="2">Belongs to the KdsC family.</text>
</comment>
<evidence type="ECO:0000256" key="6">
    <source>
        <dbReference type="ARBA" id="ARBA00022842"/>
    </source>
</evidence>
<evidence type="ECO:0000313" key="7">
    <source>
        <dbReference type="EMBL" id="MFH6984693.1"/>
    </source>
</evidence>
<dbReference type="Gene3D" id="3.40.50.1000">
    <property type="entry name" value="HAD superfamily/HAD-like"/>
    <property type="match status" value="1"/>
</dbReference>
<dbReference type="SFLD" id="SFLDG01138">
    <property type="entry name" value="C1.6.2:_Deoxy-d-mannose-octulo"/>
    <property type="match status" value="1"/>
</dbReference>
<comment type="caution">
    <text evidence="7">The sequence shown here is derived from an EMBL/GenBank/DDBJ whole genome shotgun (WGS) entry which is preliminary data.</text>
</comment>
<dbReference type="PANTHER" id="PTHR21485:SF3">
    <property type="entry name" value="N-ACYLNEURAMINATE CYTIDYLYLTRANSFERASE"/>
    <property type="match status" value="1"/>
</dbReference>
<sequence length="160" mass="17651">MSKLSHIKLLVLDVDGTMTDGGIYIMEDGRQFKKFHARDGLGIKEAIKAGVEVGIISHSLATEMVNSRANMLGMKHFYVGQRPKLEVLNEWMKALDISYSEVCFIGDDLNDLEVMQKVGFSACPADAASGIKKIAKVVLDRKGGDAAVREFIDRFILSED</sequence>
<evidence type="ECO:0000256" key="4">
    <source>
        <dbReference type="ARBA" id="ARBA00022723"/>
    </source>
</evidence>
<dbReference type="Pfam" id="PF08282">
    <property type="entry name" value="Hydrolase_3"/>
    <property type="match status" value="1"/>
</dbReference>
<evidence type="ECO:0000256" key="2">
    <source>
        <dbReference type="ARBA" id="ARBA00005893"/>
    </source>
</evidence>
<gene>
    <name evidence="7" type="ORF">ACHKAR_14655</name>
</gene>
<organism evidence="7 8">
    <name type="scientific">Marinoscillum luteum</name>
    <dbReference type="NCBI Taxonomy" id="861051"/>
    <lineage>
        <taxon>Bacteria</taxon>
        <taxon>Pseudomonadati</taxon>
        <taxon>Bacteroidota</taxon>
        <taxon>Cytophagia</taxon>
        <taxon>Cytophagales</taxon>
        <taxon>Reichenbachiellaceae</taxon>
        <taxon>Marinoscillum</taxon>
    </lineage>
</organism>
<dbReference type="EMBL" id="JBIPKE010000018">
    <property type="protein sequence ID" value="MFH6984693.1"/>
    <property type="molecule type" value="Genomic_DNA"/>
</dbReference>
<evidence type="ECO:0000256" key="3">
    <source>
        <dbReference type="ARBA" id="ARBA00011881"/>
    </source>
</evidence>
<comment type="cofactor">
    <cofactor evidence="1">
        <name>Mg(2+)</name>
        <dbReference type="ChEBI" id="CHEBI:18420"/>
    </cofactor>
</comment>
<evidence type="ECO:0000256" key="5">
    <source>
        <dbReference type="ARBA" id="ARBA00022801"/>
    </source>
</evidence>
<dbReference type="SFLD" id="SFLDG01136">
    <property type="entry name" value="C1.6:_Phosphoserine_Phosphatas"/>
    <property type="match status" value="1"/>
</dbReference>
<dbReference type="PANTHER" id="PTHR21485">
    <property type="entry name" value="HAD SUPERFAMILY MEMBERS CMAS AND KDSC"/>
    <property type="match status" value="1"/>
</dbReference>
<dbReference type="NCBIfam" id="TIGR01662">
    <property type="entry name" value="HAD-SF-IIIA"/>
    <property type="match status" value="1"/>
</dbReference>
<dbReference type="SUPFAM" id="SSF56784">
    <property type="entry name" value="HAD-like"/>
    <property type="match status" value="1"/>
</dbReference>
<dbReference type="Proteomes" id="UP001610063">
    <property type="component" value="Unassembled WGS sequence"/>
</dbReference>